<dbReference type="AlphaFoldDB" id="A0A0P9H4I7"/>
<feature type="transmembrane region" description="Helical" evidence="1">
    <location>
        <begin position="6"/>
        <end position="29"/>
    </location>
</feature>
<comment type="caution">
    <text evidence="2">The sequence shown here is derived from an EMBL/GenBank/DDBJ whole genome shotgun (WGS) entry which is preliminary data.</text>
</comment>
<proteinExistence type="predicted"/>
<sequence length="104" mass="11054">METLFVLIGFLFCVVLPIVLLVVFIRWLWRRGSTPVADQAALLAAMEALVLRWQSEGALSPDIASEIRILLIGERKRGAAPAQPAPAQAAPAPLSALATVALGP</sequence>
<evidence type="ECO:0000313" key="3">
    <source>
        <dbReference type="Proteomes" id="UP000050509"/>
    </source>
</evidence>
<accession>A0A0P9H4I7</accession>
<dbReference type="Proteomes" id="UP000050509">
    <property type="component" value="Unassembled WGS sequence"/>
</dbReference>
<gene>
    <name evidence="2" type="ORF">SE17_35595</name>
</gene>
<keyword evidence="1" id="KW-1133">Transmembrane helix</keyword>
<organism evidence="2 3">
    <name type="scientific">Kouleothrix aurantiaca</name>
    <dbReference type="NCBI Taxonomy" id="186479"/>
    <lineage>
        <taxon>Bacteria</taxon>
        <taxon>Bacillati</taxon>
        <taxon>Chloroflexota</taxon>
        <taxon>Chloroflexia</taxon>
        <taxon>Chloroflexales</taxon>
        <taxon>Roseiflexineae</taxon>
        <taxon>Roseiflexaceae</taxon>
        <taxon>Kouleothrix</taxon>
    </lineage>
</organism>
<keyword evidence="1" id="KW-0472">Membrane</keyword>
<evidence type="ECO:0000256" key="1">
    <source>
        <dbReference type="SAM" id="Phobius"/>
    </source>
</evidence>
<dbReference type="EMBL" id="LJCR01002320">
    <property type="protein sequence ID" value="KPV48899.1"/>
    <property type="molecule type" value="Genomic_DNA"/>
</dbReference>
<evidence type="ECO:0000313" key="2">
    <source>
        <dbReference type="EMBL" id="KPV48899.1"/>
    </source>
</evidence>
<keyword evidence="3" id="KW-1185">Reference proteome</keyword>
<feature type="non-terminal residue" evidence="2">
    <location>
        <position position="104"/>
    </location>
</feature>
<reference evidence="2 3" key="1">
    <citation type="submission" date="2015-09" db="EMBL/GenBank/DDBJ databases">
        <title>Draft genome sequence of Kouleothrix aurantiaca JCM 19913.</title>
        <authorList>
            <person name="Hemp J."/>
        </authorList>
    </citation>
    <scope>NUCLEOTIDE SEQUENCE [LARGE SCALE GENOMIC DNA]</scope>
    <source>
        <strain evidence="2 3">COM-B</strain>
    </source>
</reference>
<name>A0A0P9H4I7_9CHLR</name>
<protein>
    <submittedName>
        <fullName evidence="2">Uncharacterized protein</fullName>
    </submittedName>
</protein>
<keyword evidence="1" id="KW-0812">Transmembrane</keyword>